<name>A0A7T8GQN1_CALRO</name>
<dbReference type="Gene3D" id="1.20.5.170">
    <property type="match status" value="1"/>
</dbReference>
<sequence length="234" mass="27207">MQSLQTETNAALSQVDEMEKIAANANRKADKDDELVRELHRKAHLIEVTFDETLETLNSTLSKNFRHGSSYGLLEDEQKKTDFKIGVVITDLAKFSQTADSIFRKSKQLEQRNIQDEEIMEQMEGQTREAKRMGDDSDQKLDEMTRRLGVMMEELRRSEERAEQAENTIKELEDELRAVGESMMALEISEEKANTREERFKDQIKALLEKLKGAEGRYEYGEMHITKLNHRMMI</sequence>
<keyword evidence="2 3" id="KW-0175">Coiled coil</keyword>
<reference evidence="5" key="1">
    <citation type="submission" date="2021-01" db="EMBL/GenBank/DDBJ databases">
        <title>Caligus Genome Assembly.</title>
        <authorList>
            <person name="Gallardo-Escarate C."/>
        </authorList>
    </citation>
    <scope>NUCLEOTIDE SEQUENCE [LARGE SCALE GENOMIC DNA]</scope>
</reference>
<dbReference type="AlphaFoldDB" id="A0A7T8GQN1"/>
<evidence type="ECO:0000256" key="2">
    <source>
        <dbReference type="ARBA" id="ARBA00023054"/>
    </source>
</evidence>
<proteinExistence type="inferred from homology"/>
<dbReference type="Pfam" id="PF00261">
    <property type="entry name" value="Tropomyosin"/>
    <property type="match status" value="1"/>
</dbReference>
<dbReference type="SUPFAM" id="SSF57997">
    <property type="entry name" value="Tropomyosin"/>
    <property type="match status" value="1"/>
</dbReference>
<evidence type="ECO:0000256" key="3">
    <source>
        <dbReference type="SAM" id="Coils"/>
    </source>
</evidence>
<feature type="coiled-coil region" evidence="3">
    <location>
        <begin position="106"/>
        <end position="217"/>
    </location>
</feature>
<dbReference type="PRINTS" id="PR00194">
    <property type="entry name" value="TROPOMYOSIN"/>
</dbReference>
<dbReference type="PANTHER" id="PTHR19269">
    <property type="entry name" value="TROPOMYOSIN"/>
    <property type="match status" value="1"/>
</dbReference>
<organism evidence="4 5">
    <name type="scientific">Caligus rogercresseyi</name>
    <name type="common">Sea louse</name>
    <dbReference type="NCBI Taxonomy" id="217165"/>
    <lineage>
        <taxon>Eukaryota</taxon>
        <taxon>Metazoa</taxon>
        <taxon>Ecdysozoa</taxon>
        <taxon>Arthropoda</taxon>
        <taxon>Crustacea</taxon>
        <taxon>Multicrustacea</taxon>
        <taxon>Hexanauplia</taxon>
        <taxon>Copepoda</taxon>
        <taxon>Siphonostomatoida</taxon>
        <taxon>Caligidae</taxon>
        <taxon>Caligus</taxon>
    </lineage>
</organism>
<dbReference type="InterPro" id="IPR000533">
    <property type="entry name" value="Tropomyosin"/>
</dbReference>
<accession>A0A7T8GQN1</accession>
<comment type="similarity">
    <text evidence="1">Belongs to the tropomyosin family.</text>
</comment>
<gene>
    <name evidence="4" type="ORF">FKW44_020915</name>
</gene>
<protein>
    <submittedName>
        <fullName evidence="4">Tropomyosin</fullName>
    </submittedName>
</protein>
<dbReference type="EMBL" id="CP045904">
    <property type="protein sequence ID" value="QQP35958.1"/>
    <property type="molecule type" value="Genomic_DNA"/>
</dbReference>
<dbReference type="Proteomes" id="UP000595437">
    <property type="component" value="Chromosome 15"/>
</dbReference>
<evidence type="ECO:0000256" key="1">
    <source>
        <dbReference type="ARBA" id="ARBA00009036"/>
    </source>
</evidence>
<dbReference type="OrthoDB" id="128924at2759"/>
<evidence type="ECO:0000313" key="5">
    <source>
        <dbReference type="Proteomes" id="UP000595437"/>
    </source>
</evidence>
<keyword evidence="5" id="KW-1185">Reference proteome</keyword>
<evidence type="ECO:0000313" key="4">
    <source>
        <dbReference type="EMBL" id="QQP35958.1"/>
    </source>
</evidence>